<protein>
    <submittedName>
        <fullName evidence="2">Helix-turn-helix domain-containing protein</fullName>
    </submittedName>
</protein>
<reference evidence="2 3" key="1">
    <citation type="submission" date="2019-10" db="EMBL/GenBank/DDBJ databases">
        <title>Streptomyces tenebrisbrunneis sp.nov., an endogenous actinomycete isolated from of Lycium ruthenicum.</title>
        <authorList>
            <person name="Ma L."/>
        </authorList>
    </citation>
    <scope>NUCLEOTIDE SEQUENCE [LARGE SCALE GENOMIC DNA]</scope>
    <source>
        <strain evidence="2 3">TRM 66187</strain>
    </source>
</reference>
<evidence type="ECO:0000313" key="3">
    <source>
        <dbReference type="Proteomes" id="UP000621266"/>
    </source>
</evidence>
<dbReference type="InterPro" id="IPR041657">
    <property type="entry name" value="HTH_17"/>
</dbReference>
<comment type="caution">
    <text evidence="2">The sequence shown here is derived from an EMBL/GenBank/DDBJ whole genome shotgun (WGS) entry which is preliminary data.</text>
</comment>
<dbReference type="RefSeq" id="WP_156205272.1">
    <property type="nucleotide sequence ID" value="NZ_WHPN01000125.1"/>
</dbReference>
<evidence type="ECO:0000313" key="2">
    <source>
        <dbReference type="EMBL" id="KAF4410117.1"/>
    </source>
</evidence>
<keyword evidence="3" id="KW-1185">Reference proteome</keyword>
<dbReference type="SUPFAM" id="SSF46955">
    <property type="entry name" value="Putative DNA-binding domain"/>
    <property type="match status" value="1"/>
</dbReference>
<dbReference type="EMBL" id="WHPN01000125">
    <property type="protein sequence ID" value="KAF4410117.1"/>
    <property type="molecule type" value="Genomic_DNA"/>
</dbReference>
<accession>A0ABQ7FN23</accession>
<dbReference type="Proteomes" id="UP000621266">
    <property type="component" value="Unassembled WGS sequence"/>
</dbReference>
<dbReference type="Gene3D" id="1.10.10.10">
    <property type="entry name" value="Winged helix-like DNA-binding domain superfamily/Winged helix DNA-binding domain"/>
    <property type="match status" value="1"/>
</dbReference>
<evidence type="ECO:0000259" key="1">
    <source>
        <dbReference type="Pfam" id="PF12728"/>
    </source>
</evidence>
<dbReference type="InterPro" id="IPR009061">
    <property type="entry name" value="DNA-bd_dom_put_sf"/>
</dbReference>
<dbReference type="Pfam" id="PF12728">
    <property type="entry name" value="HTH_17"/>
    <property type="match status" value="1"/>
</dbReference>
<organism evidence="2 3">
    <name type="scientific">Streptomyces lycii</name>
    <dbReference type="NCBI Taxonomy" id="2654337"/>
    <lineage>
        <taxon>Bacteria</taxon>
        <taxon>Bacillati</taxon>
        <taxon>Actinomycetota</taxon>
        <taxon>Actinomycetes</taxon>
        <taxon>Kitasatosporales</taxon>
        <taxon>Streptomycetaceae</taxon>
        <taxon>Streptomyces</taxon>
    </lineage>
</organism>
<gene>
    <name evidence="2" type="ORF">GCU69_05540</name>
</gene>
<dbReference type="InterPro" id="IPR010093">
    <property type="entry name" value="SinI_DNA-bd"/>
</dbReference>
<sequence length="151" mass="16996">MSAAAAERTILPPVESLDDLIRVFETATEAELVTPAGDRLVVPQELFEVLRSVVQAMANGQAVTVAPHHQALTTQEAADLLNISRPTLVKLLDQGEMPFHRPGRHRRVLLRDVLEYQERRRHERRAALDDLVEMSEEAGLYDATARPRETR</sequence>
<proteinExistence type="predicted"/>
<feature type="domain" description="Helix-turn-helix" evidence="1">
    <location>
        <begin position="72"/>
        <end position="121"/>
    </location>
</feature>
<name>A0ABQ7FN23_9ACTN</name>
<dbReference type="NCBIfam" id="TIGR01764">
    <property type="entry name" value="excise"/>
    <property type="match status" value="1"/>
</dbReference>
<dbReference type="InterPro" id="IPR036388">
    <property type="entry name" value="WH-like_DNA-bd_sf"/>
</dbReference>